<keyword evidence="3" id="KW-1185">Reference proteome</keyword>
<feature type="domain" description="BioF2-like acetyltransferase" evidence="1">
    <location>
        <begin position="185"/>
        <end position="328"/>
    </location>
</feature>
<accession>A0A1Q5PFU7</accession>
<gene>
    <name evidence="2" type="ORF">A3841_14420</name>
</gene>
<evidence type="ECO:0000259" key="1">
    <source>
        <dbReference type="Pfam" id="PF13480"/>
    </source>
</evidence>
<proteinExistence type="predicted"/>
<dbReference type="Pfam" id="PF13480">
    <property type="entry name" value="Acetyltransf_6"/>
    <property type="match status" value="1"/>
</dbReference>
<comment type="caution">
    <text evidence="2">The sequence shown here is derived from an EMBL/GenBank/DDBJ whole genome shotgun (WGS) entry which is preliminary data.</text>
</comment>
<name>A0A1Q5PFU7_9BACT</name>
<dbReference type="OrthoDB" id="500470at2"/>
<dbReference type="AlphaFoldDB" id="A0A1Q5PFU7"/>
<evidence type="ECO:0000313" key="3">
    <source>
        <dbReference type="Proteomes" id="UP000186551"/>
    </source>
</evidence>
<organism evidence="2 3">
    <name type="scientific">Pontibacter flavimaris</name>
    <dbReference type="NCBI Taxonomy" id="1797110"/>
    <lineage>
        <taxon>Bacteria</taxon>
        <taxon>Pseudomonadati</taxon>
        <taxon>Bacteroidota</taxon>
        <taxon>Cytophagia</taxon>
        <taxon>Cytophagales</taxon>
        <taxon>Hymenobacteraceae</taxon>
        <taxon>Pontibacter</taxon>
    </lineage>
</organism>
<dbReference type="Proteomes" id="UP000186551">
    <property type="component" value="Unassembled WGS sequence"/>
</dbReference>
<reference evidence="2 3" key="1">
    <citation type="submission" date="2016-03" db="EMBL/GenBank/DDBJ databases">
        <title>Genome sequence of Pontibacter sp. nov., of the family cytophagaceae, isolated from marine sediment of the Yellow Sea, China.</title>
        <authorList>
            <person name="Zhang G."/>
            <person name="Zhang R."/>
        </authorList>
    </citation>
    <scope>NUCLEOTIDE SEQUENCE [LARGE SCALE GENOMIC DNA]</scope>
    <source>
        <strain evidence="2 3">S10-8</strain>
    </source>
</reference>
<protein>
    <recommendedName>
        <fullName evidence="1">BioF2-like acetyltransferase domain-containing protein</fullName>
    </recommendedName>
</protein>
<dbReference type="InterPro" id="IPR016181">
    <property type="entry name" value="Acyl_CoA_acyltransferase"/>
</dbReference>
<evidence type="ECO:0000313" key="2">
    <source>
        <dbReference type="EMBL" id="OKL41022.1"/>
    </source>
</evidence>
<sequence length="571" mass="63893">MQENIVSHVGPKTLRASGVEVITGESVLRLLSDDAFLSGWTGLYDACPWATVFQSKEFVSVWYKVYGQKHMPIVVKEEHNGRLTGLLTLARDVRGLGITAAGGWNAYYHTWLVAADDDDRFIRRALAEVRKLFPKQKITLKYIPPNTPLGWLQTDAHWAARHVSRPFLRPVIYFNDPDIARFFGRKRFKEARNRLKRQGDLVYSQVTDFDTFVSVFDELAEQYDFRKGATLGKAPFRKNPLKKEFLLSLFKENILHVSLLRLNGKIIASLIATEGKNKWVHGAGINTHHPRYSRASPGYVSMMMLGQQLLGEGYQAFDLTPGGHDYKEGLANAHDQLYELTIMDRWAAFSTKLINRHVRNRGKLLLAGAGITSTHVKRDIKNWLRNSQEKLRLVQKGQVKAALKYKGGSHAKRHEMELFEIDLADLHNGGAIPLGINKLRDLLEYDAGRGRVSFGKFIHDSSRRFEGGEKCFTWVKEGRLMACVWQLPAAKNNGEKAGLPKAAVVLDGLYCHGMEQAGVVAFLSAVSTQVVEEGGVEAVYVSVIAADKSVSAALKQTGFSKVSGNPSQMQL</sequence>
<dbReference type="SUPFAM" id="SSF55729">
    <property type="entry name" value="Acyl-CoA N-acyltransferases (Nat)"/>
    <property type="match status" value="1"/>
</dbReference>
<dbReference type="RefSeq" id="WP_073851640.1">
    <property type="nucleotide sequence ID" value="NZ_LVWA01000004.1"/>
</dbReference>
<dbReference type="InterPro" id="IPR038740">
    <property type="entry name" value="BioF2-like_GNAT_dom"/>
</dbReference>
<dbReference type="EMBL" id="LVWA01000004">
    <property type="protein sequence ID" value="OKL41022.1"/>
    <property type="molecule type" value="Genomic_DNA"/>
</dbReference>